<accession>A0AAV2HNL0</accession>
<dbReference type="AlphaFoldDB" id="A0AAV2HNL0"/>
<keyword evidence="1" id="KW-0812">Transmembrane</keyword>
<organism evidence="3 4">
    <name type="scientific">Lymnaea stagnalis</name>
    <name type="common">Great pond snail</name>
    <name type="synonym">Helix stagnalis</name>
    <dbReference type="NCBI Taxonomy" id="6523"/>
    <lineage>
        <taxon>Eukaryota</taxon>
        <taxon>Metazoa</taxon>
        <taxon>Spiralia</taxon>
        <taxon>Lophotrochozoa</taxon>
        <taxon>Mollusca</taxon>
        <taxon>Gastropoda</taxon>
        <taxon>Heterobranchia</taxon>
        <taxon>Euthyneura</taxon>
        <taxon>Panpulmonata</taxon>
        <taxon>Hygrophila</taxon>
        <taxon>Lymnaeoidea</taxon>
        <taxon>Lymnaeidae</taxon>
        <taxon>Lymnaea</taxon>
    </lineage>
</organism>
<keyword evidence="2" id="KW-0732">Signal</keyword>
<feature type="transmembrane region" description="Helical" evidence="1">
    <location>
        <begin position="218"/>
        <end position="241"/>
    </location>
</feature>
<feature type="chain" id="PRO_5043606821" evidence="2">
    <location>
        <begin position="20"/>
        <end position="270"/>
    </location>
</feature>
<keyword evidence="4" id="KW-1185">Reference proteome</keyword>
<protein>
    <submittedName>
        <fullName evidence="3">Uncharacterized protein</fullName>
    </submittedName>
</protein>
<gene>
    <name evidence="3" type="ORF">GSLYS_00009020001</name>
</gene>
<dbReference type="Proteomes" id="UP001497497">
    <property type="component" value="Unassembled WGS sequence"/>
</dbReference>
<keyword evidence="1" id="KW-0472">Membrane</keyword>
<dbReference type="EMBL" id="CAXITT010000190">
    <property type="protein sequence ID" value="CAL1535060.1"/>
    <property type="molecule type" value="Genomic_DNA"/>
</dbReference>
<keyword evidence="1" id="KW-1133">Transmembrane helix</keyword>
<sequence>MKLQLYPLICTALFVIMNCQQITLLDYNHDESRTQCLKGLINDVDEVAFKCLVDYSQDTTLKFIVFQLKRKHYHQFNFLTECNIQDDCNSTSNTYGKRIDTYKIEVTVRLKASIEYNGAKIRAVLITSKDKEIASSEIIFPETSEISSVDLNDTVRGKGRVSYNRILNGHTETIDLQIKYGWCRLDVDQEIMSCKITRDKTNQQIKNPEDQKTIFHDVAIILGVTLPILIVGVLLLIFYLWKYKNKRSPLHTMPFNLFKNAKKLVVIFYQ</sequence>
<evidence type="ECO:0000256" key="1">
    <source>
        <dbReference type="SAM" id="Phobius"/>
    </source>
</evidence>
<evidence type="ECO:0000313" key="3">
    <source>
        <dbReference type="EMBL" id="CAL1535060.1"/>
    </source>
</evidence>
<proteinExistence type="predicted"/>
<comment type="caution">
    <text evidence="3">The sequence shown here is derived from an EMBL/GenBank/DDBJ whole genome shotgun (WGS) entry which is preliminary data.</text>
</comment>
<name>A0AAV2HNL0_LYMST</name>
<reference evidence="3 4" key="1">
    <citation type="submission" date="2024-04" db="EMBL/GenBank/DDBJ databases">
        <authorList>
            <consortium name="Genoscope - CEA"/>
            <person name="William W."/>
        </authorList>
    </citation>
    <scope>NUCLEOTIDE SEQUENCE [LARGE SCALE GENOMIC DNA]</scope>
</reference>
<feature type="signal peptide" evidence="2">
    <location>
        <begin position="1"/>
        <end position="19"/>
    </location>
</feature>
<evidence type="ECO:0000313" key="4">
    <source>
        <dbReference type="Proteomes" id="UP001497497"/>
    </source>
</evidence>
<evidence type="ECO:0000256" key="2">
    <source>
        <dbReference type="SAM" id="SignalP"/>
    </source>
</evidence>